<feature type="compositionally biased region" description="Basic and acidic residues" evidence="1">
    <location>
        <begin position="21"/>
        <end position="38"/>
    </location>
</feature>
<comment type="caution">
    <text evidence="2">The sequence shown here is derived from an EMBL/GenBank/DDBJ whole genome shotgun (WGS) entry which is preliminary data.</text>
</comment>
<evidence type="ECO:0000313" key="2">
    <source>
        <dbReference type="EMBL" id="KAF9672480.1"/>
    </source>
</evidence>
<reference evidence="2 3" key="1">
    <citation type="submission" date="2020-10" db="EMBL/GenBank/DDBJ databases">
        <title>Plant Genome Project.</title>
        <authorList>
            <person name="Zhang R.-G."/>
        </authorList>
    </citation>
    <scope>NUCLEOTIDE SEQUENCE [LARGE SCALE GENOMIC DNA]</scope>
    <source>
        <strain evidence="2">FAFU-HL-1</strain>
        <tissue evidence="2">Leaf</tissue>
    </source>
</reference>
<dbReference type="EMBL" id="JADGMS010000011">
    <property type="protein sequence ID" value="KAF9672480.1"/>
    <property type="molecule type" value="Genomic_DNA"/>
</dbReference>
<name>A0A835JK86_9ROSI</name>
<evidence type="ECO:0000313" key="3">
    <source>
        <dbReference type="Proteomes" id="UP000657918"/>
    </source>
</evidence>
<protein>
    <submittedName>
        <fullName evidence="2">Uncharacterized protein</fullName>
    </submittedName>
</protein>
<organism evidence="2 3">
    <name type="scientific">Salix dunnii</name>
    <dbReference type="NCBI Taxonomy" id="1413687"/>
    <lineage>
        <taxon>Eukaryota</taxon>
        <taxon>Viridiplantae</taxon>
        <taxon>Streptophyta</taxon>
        <taxon>Embryophyta</taxon>
        <taxon>Tracheophyta</taxon>
        <taxon>Spermatophyta</taxon>
        <taxon>Magnoliopsida</taxon>
        <taxon>eudicotyledons</taxon>
        <taxon>Gunneridae</taxon>
        <taxon>Pentapetalae</taxon>
        <taxon>rosids</taxon>
        <taxon>fabids</taxon>
        <taxon>Malpighiales</taxon>
        <taxon>Salicaceae</taxon>
        <taxon>Saliceae</taxon>
        <taxon>Salix</taxon>
    </lineage>
</organism>
<proteinExistence type="predicted"/>
<feature type="region of interest" description="Disordered" evidence="1">
    <location>
        <begin position="19"/>
        <end position="74"/>
    </location>
</feature>
<accession>A0A835JK86</accession>
<evidence type="ECO:0000256" key="1">
    <source>
        <dbReference type="SAM" id="MobiDB-lite"/>
    </source>
</evidence>
<dbReference type="AlphaFoldDB" id="A0A835JK86"/>
<sequence length="229" mass="25286">MTAPSIRFLHSHSSILLTGHCGEREETSTADANGRDENSENEVTDGRNGGRNINRERGETSNAGGSNENTENEVINADAITQTSNVDAEKEDVVEGDLESVASGVEYEVSGKIVSYDPFNPPNLDLKIGVILIILLESVEVYWKVKRRCLDTMVLKNSMFDDEPGSGGHVKHTQVARYRCVICRAASRRRSGGSRAPQLLLPWWLTAKKHCFAPRFVHKHNANILRVGS</sequence>
<feature type="compositionally biased region" description="Polar residues" evidence="1">
    <location>
        <begin position="60"/>
        <end position="74"/>
    </location>
</feature>
<dbReference type="Proteomes" id="UP000657918">
    <property type="component" value="Chromosome 11"/>
</dbReference>
<gene>
    <name evidence="2" type="ORF">SADUNF_Sadunf11G0046600</name>
</gene>
<keyword evidence="3" id="KW-1185">Reference proteome</keyword>